<dbReference type="RefSeq" id="XP_001316437.1">
    <property type="nucleotide sequence ID" value="XM_001316402.1"/>
</dbReference>
<dbReference type="EMBL" id="DS113482">
    <property type="protein sequence ID" value="EAY04214.1"/>
    <property type="molecule type" value="Genomic_DNA"/>
</dbReference>
<evidence type="ECO:0000256" key="6">
    <source>
        <dbReference type="PIRSR" id="PIRSR630616-1"/>
    </source>
</evidence>
<accession>A2ET25</accession>
<evidence type="ECO:0000256" key="2">
    <source>
        <dbReference type="ARBA" id="ARBA00022679"/>
    </source>
</evidence>
<dbReference type="PROSITE" id="PS50011">
    <property type="entry name" value="PROTEIN_KINASE_DOM"/>
    <property type="match status" value="1"/>
</dbReference>
<dbReference type="InParanoid" id="A2ET25"/>
<dbReference type="SMR" id="A2ET25"/>
<keyword evidence="3 7" id="KW-0547">Nucleotide-binding</keyword>
<dbReference type="InterPro" id="IPR030616">
    <property type="entry name" value="Aur-like"/>
</dbReference>
<dbReference type="SUPFAM" id="SSF56112">
    <property type="entry name" value="Protein kinase-like (PK-like)"/>
    <property type="match status" value="1"/>
</dbReference>
<keyword evidence="1" id="KW-0723">Serine/threonine-protein kinase</keyword>
<dbReference type="STRING" id="5722.A2ET25"/>
<evidence type="ECO:0000256" key="5">
    <source>
        <dbReference type="ARBA" id="ARBA00022840"/>
    </source>
</evidence>
<keyword evidence="10" id="KW-1185">Reference proteome</keyword>
<dbReference type="OrthoDB" id="193931at2759"/>
<gene>
    <name evidence="9" type="ORF">TVAG_298340</name>
</gene>
<evidence type="ECO:0000256" key="3">
    <source>
        <dbReference type="ARBA" id="ARBA00022741"/>
    </source>
</evidence>
<dbReference type="eggNOG" id="KOG0583">
    <property type="taxonomic scope" value="Eukaryota"/>
</dbReference>
<evidence type="ECO:0000313" key="9">
    <source>
        <dbReference type="EMBL" id="EAY04214.1"/>
    </source>
</evidence>
<dbReference type="GO" id="GO:0005524">
    <property type="term" value="F:ATP binding"/>
    <property type="evidence" value="ECO:0007669"/>
    <property type="project" value="UniProtKB-KW"/>
</dbReference>
<dbReference type="PANTHER" id="PTHR24350">
    <property type="entry name" value="SERINE/THREONINE-PROTEIN KINASE IAL-RELATED"/>
    <property type="match status" value="1"/>
</dbReference>
<dbReference type="InterPro" id="IPR000719">
    <property type="entry name" value="Prot_kinase_dom"/>
</dbReference>
<name>A2ET25_TRIV3</name>
<feature type="active site" description="Proton acceptor" evidence="6">
    <location>
        <position position="47"/>
    </location>
</feature>
<keyword evidence="4 9" id="KW-0418">Kinase</keyword>
<dbReference type="VEuPathDB" id="TrichDB:TVAGG3_1034100"/>
<dbReference type="InterPro" id="IPR011009">
    <property type="entry name" value="Kinase-like_dom_sf"/>
</dbReference>
<reference evidence="9" key="2">
    <citation type="journal article" date="2007" name="Science">
        <title>Draft genome sequence of the sexually transmitted pathogen Trichomonas vaginalis.</title>
        <authorList>
            <person name="Carlton J.M."/>
            <person name="Hirt R.P."/>
            <person name="Silva J.C."/>
            <person name="Delcher A.L."/>
            <person name="Schatz M."/>
            <person name="Zhao Q."/>
            <person name="Wortman J.R."/>
            <person name="Bidwell S.L."/>
            <person name="Alsmark U.C.M."/>
            <person name="Besteiro S."/>
            <person name="Sicheritz-Ponten T."/>
            <person name="Noel C.J."/>
            <person name="Dacks J.B."/>
            <person name="Foster P.G."/>
            <person name="Simillion C."/>
            <person name="Van de Peer Y."/>
            <person name="Miranda-Saavedra D."/>
            <person name="Barton G.J."/>
            <person name="Westrop G.D."/>
            <person name="Mueller S."/>
            <person name="Dessi D."/>
            <person name="Fiori P.L."/>
            <person name="Ren Q."/>
            <person name="Paulsen I."/>
            <person name="Zhang H."/>
            <person name="Bastida-Corcuera F.D."/>
            <person name="Simoes-Barbosa A."/>
            <person name="Brown M.T."/>
            <person name="Hayes R.D."/>
            <person name="Mukherjee M."/>
            <person name="Okumura C.Y."/>
            <person name="Schneider R."/>
            <person name="Smith A.J."/>
            <person name="Vanacova S."/>
            <person name="Villalvazo M."/>
            <person name="Haas B.J."/>
            <person name="Pertea M."/>
            <person name="Feldblyum T.V."/>
            <person name="Utterback T.R."/>
            <person name="Shu C.L."/>
            <person name="Osoegawa K."/>
            <person name="de Jong P.J."/>
            <person name="Hrdy I."/>
            <person name="Horvathova L."/>
            <person name="Zubacova Z."/>
            <person name="Dolezal P."/>
            <person name="Malik S.B."/>
            <person name="Logsdon J.M. Jr."/>
            <person name="Henze K."/>
            <person name="Gupta A."/>
            <person name="Wang C.C."/>
            <person name="Dunne R.L."/>
            <person name="Upcroft J.A."/>
            <person name="Upcroft P."/>
            <person name="White O."/>
            <person name="Salzberg S.L."/>
            <person name="Tang P."/>
            <person name="Chiu C.-H."/>
            <person name="Lee Y.-S."/>
            <person name="Embley T.M."/>
            <person name="Coombs G.H."/>
            <person name="Mottram J.C."/>
            <person name="Tachezy J."/>
            <person name="Fraser-Liggett C.M."/>
            <person name="Johnson P.J."/>
        </authorList>
    </citation>
    <scope>NUCLEOTIDE SEQUENCE [LARGE SCALE GENOMIC DNA]</scope>
    <source>
        <strain evidence="9">G3</strain>
    </source>
</reference>
<evidence type="ECO:0000259" key="8">
    <source>
        <dbReference type="PROSITE" id="PS50011"/>
    </source>
</evidence>
<evidence type="ECO:0000256" key="4">
    <source>
        <dbReference type="ARBA" id="ARBA00022777"/>
    </source>
</evidence>
<sequence length="214" mass="23980">MEYSDSGNLEQLVQANGGIDESEAVLYFKQIMSAISYIHERGVAHRDVTLKNILVSANGSAKLSDFGLCKHQPENSYLTTTCGTFVYVPPEILEEQMYDGLKADIWSAGICLYAMTCNHLPWTVDDSIPPEKVWEETQNQICSGEIQYDDKQCELLRDLLSQMLQVNPEFRPDADEILAHPWLAGAADYQLPDVPEPDANLINLVNSLINNLDK</sequence>
<evidence type="ECO:0000256" key="1">
    <source>
        <dbReference type="ARBA" id="ARBA00022527"/>
    </source>
</evidence>
<dbReference type="OMA" id="DHLVMEY"/>
<organism evidence="9 10">
    <name type="scientific">Trichomonas vaginalis (strain ATCC PRA-98 / G3)</name>
    <dbReference type="NCBI Taxonomy" id="412133"/>
    <lineage>
        <taxon>Eukaryota</taxon>
        <taxon>Metamonada</taxon>
        <taxon>Parabasalia</taxon>
        <taxon>Trichomonadida</taxon>
        <taxon>Trichomonadidae</taxon>
        <taxon>Trichomonas</taxon>
    </lineage>
</organism>
<dbReference type="AlphaFoldDB" id="A2ET25"/>
<keyword evidence="5 7" id="KW-0067">ATP-binding</keyword>
<dbReference type="Gene3D" id="1.10.510.10">
    <property type="entry name" value="Transferase(Phosphotransferase) domain 1"/>
    <property type="match status" value="1"/>
</dbReference>
<proteinExistence type="predicted"/>
<dbReference type="Pfam" id="PF00069">
    <property type="entry name" value="Pkinase"/>
    <property type="match status" value="1"/>
</dbReference>
<feature type="domain" description="Protein kinase" evidence="8">
    <location>
        <begin position="1"/>
        <end position="183"/>
    </location>
</feature>
<evidence type="ECO:0000313" key="10">
    <source>
        <dbReference type="Proteomes" id="UP000001542"/>
    </source>
</evidence>
<dbReference type="FunFam" id="1.10.510.10:FF:001612">
    <property type="entry name" value="CAMK family protein kinase"/>
    <property type="match status" value="1"/>
</dbReference>
<feature type="binding site" evidence="7">
    <location>
        <position position="65"/>
    </location>
    <ligand>
        <name>ATP</name>
        <dbReference type="ChEBI" id="CHEBI:30616"/>
    </ligand>
</feature>
<dbReference type="KEGG" id="tva:4762065"/>
<dbReference type="Proteomes" id="UP000001542">
    <property type="component" value="Unassembled WGS sequence"/>
</dbReference>
<keyword evidence="2" id="KW-0808">Transferase</keyword>
<dbReference type="VEuPathDB" id="TrichDB:TVAG_298340"/>
<evidence type="ECO:0000256" key="7">
    <source>
        <dbReference type="PIRSR" id="PIRSR630616-2"/>
    </source>
</evidence>
<protein>
    <submittedName>
        <fullName evidence="9">CAMK family protein kinase</fullName>
    </submittedName>
</protein>
<dbReference type="GO" id="GO:0004674">
    <property type="term" value="F:protein serine/threonine kinase activity"/>
    <property type="evidence" value="ECO:0000318"/>
    <property type="project" value="GO_Central"/>
</dbReference>
<reference evidence="9" key="1">
    <citation type="submission" date="2006-10" db="EMBL/GenBank/DDBJ databases">
        <authorList>
            <person name="Amadeo P."/>
            <person name="Zhao Q."/>
            <person name="Wortman J."/>
            <person name="Fraser-Liggett C."/>
            <person name="Carlton J."/>
        </authorList>
    </citation>
    <scope>NUCLEOTIDE SEQUENCE</scope>
    <source>
        <strain evidence="9">G3</strain>
    </source>
</reference>